<dbReference type="GO" id="GO:0008270">
    <property type="term" value="F:zinc ion binding"/>
    <property type="evidence" value="ECO:0007669"/>
    <property type="project" value="UniProtKB-KW"/>
</dbReference>
<dbReference type="SMART" id="SM00401">
    <property type="entry name" value="ZnF_GATA"/>
    <property type="match status" value="1"/>
</dbReference>
<feature type="domain" description="GATA-type" evidence="7">
    <location>
        <begin position="19"/>
        <end position="50"/>
    </location>
</feature>
<dbReference type="GO" id="GO:0000981">
    <property type="term" value="F:DNA-binding transcription factor activity, RNA polymerase II-specific"/>
    <property type="evidence" value="ECO:0007669"/>
    <property type="project" value="TreeGrafter"/>
</dbReference>
<dbReference type="GO" id="GO:0005634">
    <property type="term" value="C:nucleus"/>
    <property type="evidence" value="ECO:0007669"/>
    <property type="project" value="UniProtKB-SubCell"/>
</dbReference>
<keyword evidence="9" id="KW-1185">Reference proteome</keyword>
<dbReference type="HOGENOM" id="CLU_2831445_0_0_1"/>
<evidence type="ECO:0000256" key="2">
    <source>
        <dbReference type="ARBA" id="ARBA00022723"/>
    </source>
</evidence>
<reference evidence="8 9" key="1">
    <citation type="submission" date="2014-04" db="EMBL/GenBank/DDBJ databases">
        <title>Evolutionary Origins and Diversification of the Mycorrhizal Mutualists.</title>
        <authorList>
            <consortium name="DOE Joint Genome Institute"/>
            <consortium name="Mycorrhizal Genomics Consortium"/>
            <person name="Kohler A."/>
            <person name="Kuo A."/>
            <person name="Nagy L.G."/>
            <person name="Floudas D."/>
            <person name="Copeland A."/>
            <person name="Barry K.W."/>
            <person name="Cichocki N."/>
            <person name="Veneault-Fourrey C."/>
            <person name="LaButti K."/>
            <person name="Lindquist E.A."/>
            <person name="Lipzen A."/>
            <person name="Lundell T."/>
            <person name="Morin E."/>
            <person name="Murat C."/>
            <person name="Riley R."/>
            <person name="Ohm R."/>
            <person name="Sun H."/>
            <person name="Tunlid A."/>
            <person name="Henrissat B."/>
            <person name="Grigoriev I.V."/>
            <person name="Hibbett D.S."/>
            <person name="Martin F."/>
        </authorList>
    </citation>
    <scope>NUCLEOTIDE SEQUENCE [LARGE SCALE GENOMIC DNA]</scope>
    <source>
        <strain evidence="8 9">FD-317 M1</strain>
    </source>
</reference>
<evidence type="ECO:0000256" key="4">
    <source>
        <dbReference type="ARBA" id="ARBA00022833"/>
    </source>
</evidence>
<dbReference type="PRINTS" id="PR00619">
    <property type="entry name" value="GATAZNFINGER"/>
</dbReference>
<dbReference type="Proteomes" id="UP000053593">
    <property type="component" value="Unassembled WGS sequence"/>
</dbReference>
<dbReference type="PANTHER" id="PTHR10071:SF281">
    <property type="entry name" value="BOX A-BINDING FACTOR-RELATED"/>
    <property type="match status" value="1"/>
</dbReference>
<organism evidence="8 9">
    <name type="scientific">Collybiopsis luxurians FD-317 M1</name>
    <dbReference type="NCBI Taxonomy" id="944289"/>
    <lineage>
        <taxon>Eukaryota</taxon>
        <taxon>Fungi</taxon>
        <taxon>Dikarya</taxon>
        <taxon>Basidiomycota</taxon>
        <taxon>Agaricomycotina</taxon>
        <taxon>Agaricomycetes</taxon>
        <taxon>Agaricomycetidae</taxon>
        <taxon>Agaricales</taxon>
        <taxon>Marasmiineae</taxon>
        <taxon>Omphalotaceae</taxon>
        <taxon>Collybiopsis</taxon>
        <taxon>Collybiopsis luxurians</taxon>
    </lineage>
</organism>
<evidence type="ECO:0000256" key="3">
    <source>
        <dbReference type="ARBA" id="ARBA00022771"/>
    </source>
</evidence>
<evidence type="ECO:0000259" key="7">
    <source>
        <dbReference type="PROSITE" id="PS50114"/>
    </source>
</evidence>
<name>A0A0D0CHY4_9AGAR</name>
<dbReference type="InterPro" id="IPR013088">
    <property type="entry name" value="Znf_NHR/GATA"/>
</dbReference>
<keyword evidence="3 6" id="KW-0863">Zinc-finger</keyword>
<sequence>MPKYGTVFATSAFGGQPSKCCNCGTTTTPLWRKGKDDELNCNACGIYFKVVCPFAHVFSLSELFSA</sequence>
<dbReference type="AlphaFoldDB" id="A0A0D0CHY4"/>
<dbReference type="PANTHER" id="PTHR10071">
    <property type="entry name" value="TRANSCRIPTION FACTOR GATA FAMILY MEMBER"/>
    <property type="match status" value="1"/>
</dbReference>
<keyword evidence="2" id="KW-0479">Metal-binding</keyword>
<dbReference type="OrthoDB" id="515401at2759"/>
<dbReference type="InterPro" id="IPR039355">
    <property type="entry name" value="Transcription_factor_GATA"/>
</dbReference>
<protein>
    <recommendedName>
        <fullName evidence="7">GATA-type domain-containing protein</fullName>
    </recommendedName>
</protein>
<dbReference type="InterPro" id="IPR000679">
    <property type="entry name" value="Znf_GATA"/>
</dbReference>
<dbReference type="EMBL" id="KN834815">
    <property type="protein sequence ID" value="KIK54508.1"/>
    <property type="molecule type" value="Genomic_DNA"/>
</dbReference>
<dbReference type="GO" id="GO:0000122">
    <property type="term" value="P:negative regulation of transcription by RNA polymerase II"/>
    <property type="evidence" value="ECO:0007669"/>
    <property type="project" value="TreeGrafter"/>
</dbReference>
<keyword evidence="5" id="KW-0539">Nucleus</keyword>
<evidence type="ECO:0000256" key="6">
    <source>
        <dbReference type="PROSITE-ProRule" id="PRU00094"/>
    </source>
</evidence>
<evidence type="ECO:0000256" key="5">
    <source>
        <dbReference type="ARBA" id="ARBA00023242"/>
    </source>
</evidence>
<evidence type="ECO:0000313" key="9">
    <source>
        <dbReference type="Proteomes" id="UP000053593"/>
    </source>
</evidence>
<comment type="subcellular location">
    <subcellularLocation>
        <location evidence="1">Nucleus</location>
    </subcellularLocation>
</comment>
<evidence type="ECO:0000313" key="8">
    <source>
        <dbReference type="EMBL" id="KIK54508.1"/>
    </source>
</evidence>
<proteinExistence type="predicted"/>
<dbReference type="Gene3D" id="3.30.50.10">
    <property type="entry name" value="Erythroid Transcription Factor GATA-1, subunit A"/>
    <property type="match status" value="1"/>
</dbReference>
<dbReference type="PROSITE" id="PS50114">
    <property type="entry name" value="GATA_ZN_FINGER_2"/>
    <property type="match status" value="1"/>
</dbReference>
<gene>
    <name evidence="8" type="ORF">GYMLUDRAFT_177022</name>
</gene>
<accession>A0A0D0CHY4</accession>
<evidence type="ECO:0000256" key="1">
    <source>
        <dbReference type="ARBA" id="ARBA00004123"/>
    </source>
</evidence>
<dbReference type="GO" id="GO:0000978">
    <property type="term" value="F:RNA polymerase II cis-regulatory region sequence-specific DNA binding"/>
    <property type="evidence" value="ECO:0007669"/>
    <property type="project" value="TreeGrafter"/>
</dbReference>
<dbReference type="CDD" id="cd00202">
    <property type="entry name" value="ZnF_GATA"/>
    <property type="match status" value="1"/>
</dbReference>
<keyword evidence="4" id="KW-0862">Zinc</keyword>
<dbReference type="GO" id="GO:0045944">
    <property type="term" value="P:positive regulation of transcription by RNA polymerase II"/>
    <property type="evidence" value="ECO:0007669"/>
    <property type="project" value="TreeGrafter"/>
</dbReference>
<dbReference type="Pfam" id="PF00320">
    <property type="entry name" value="GATA"/>
    <property type="match status" value="1"/>
</dbReference>
<dbReference type="SUPFAM" id="SSF57716">
    <property type="entry name" value="Glucocorticoid receptor-like (DNA-binding domain)"/>
    <property type="match status" value="1"/>
</dbReference>